<keyword evidence="3" id="KW-1185">Reference proteome</keyword>
<protein>
    <recommendedName>
        <fullName evidence="1">Heterokaryon incompatibility domain-containing protein</fullName>
    </recommendedName>
</protein>
<evidence type="ECO:0000259" key="1">
    <source>
        <dbReference type="Pfam" id="PF06985"/>
    </source>
</evidence>
<dbReference type="InterPro" id="IPR052895">
    <property type="entry name" value="HetReg/Transcr_Mod"/>
</dbReference>
<dbReference type="EMBL" id="RZGK01000007">
    <property type="protein sequence ID" value="KAF9697763.1"/>
    <property type="molecule type" value="Genomic_DNA"/>
</dbReference>
<dbReference type="AlphaFoldDB" id="A0A8H7MJR7"/>
<dbReference type="PANTHER" id="PTHR24148">
    <property type="entry name" value="ANKYRIN REPEAT DOMAIN-CONTAINING PROTEIN 39 HOMOLOG-RELATED"/>
    <property type="match status" value="1"/>
</dbReference>
<dbReference type="PANTHER" id="PTHR24148:SF64">
    <property type="entry name" value="HETEROKARYON INCOMPATIBILITY DOMAIN-CONTAINING PROTEIN"/>
    <property type="match status" value="1"/>
</dbReference>
<organism evidence="2 3">
    <name type="scientific">Ascochyta lentis</name>
    <dbReference type="NCBI Taxonomy" id="205686"/>
    <lineage>
        <taxon>Eukaryota</taxon>
        <taxon>Fungi</taxon>
        <taxon>Dikarya</taxon>
        <taxon>Ascomycota</taxon>
        <taxon>Pezizomycotina</taxon>
        <taxon>Dothideomycetes</taxon>
        <taxon>Pleosporomycetidae</taxon>
        <taxon>Pleosporales</taxon>
        <taxon>Pleosporineae</taxon>
        <taxon>Didymellaceae</taxon>
        <taxon>Ascochyta</taxon>
    </lineage>
</organism>
<proteinExistence type="predicted"/>
<dbReference type="Proteomes" id="UP000651452">
    <property type="component" value="Unassembled WGS sequence"/>
</dbReference>
<reference evidence="2" key="2">
    <citation type="submission" date="2020-09" db="EMBL/GenBank/DDBJ databases">
        <title>Reference genome assembly for Australian Ascochyta lentis isolate Al4.</title>
        <authorList>
            <person name="Lee R.C."/>
            <person name="Farfan-Caceres L.M."/>
            <person name="Debler J.W."/>
            <person name="Williams A.H."/>
            <person name="Henares B.M."/>
        </authorList>
    </citation>
    <scope>NUCLEOTIDE SEQUENCE</scope>
    <source>
        <strain evidence="2">Al4</strain>
    </source>
</reference>
<accession>A0A8H7MJR7</accession>
<sequence length="655" mass="75000">MVDEARHSGVQFKYTALAHPARDIRLVEVHQSSGPSSIPVITIFEVAIHNAPPDCHLIPPYDAISYTWGDALLEERIHIRHRDALDKNRVETLVVRKNCADVLRQLSHFNTSKYYWIDAICINQEDKEERAQQVALMSDVFGQAQCVLACVGIHQDDSSFLAHTLEDFDRFMAAGQVSSCVWTMRAGRSENAPWRTRSDFGSSLEARCIMRYFAWVEQVGDVAFERFFEALDQFARRSYFWRIWILQELCLADKIRILCGNAELRLSSLLFWWRDAKSMVLQNLSYRGADQGHPAHKFCTILKRLGPAYLRQALWKDPHYFQEHGGSGLGTAFEDMLYERQAVRSSIQPFNRRLMAIPDVLKMCEYRQCQDPRDCIYGTLALCNWRTGVSLCKRGYHVNNGLIVQPDYKVSAFDLAKSLIPSLHDVRQLNRLVMGMLGLSHSDPEIQRGIISRHKKLPDFKSLERMSYQHINNTTQKLVHIVEGGFQLTPEAPWSLLRETTGSMSYTRVLGPDARCCAITTVSAEMGDWLIPTHYGRGFVLRQWGDRYAIVAKAYCPPELLLEDIELTAFMMWYDVDDLLIHLVGGLRGLATDGIDSPSEELIEHLNVGLCATDNSSFGQLSSRRRTLFAHEYEFDTLGLCEMIVRDCYEDNEKF</sequence>
<comment type="caution">
    <text evidence="2">The sequence shown here is derived from an EMBL/GenBank/DDBJ whole genome shotgun (WGS) entry which is preliminary data.</text>
</comment>
<dbReference type="InterPro" id="IPR010730">
    <property type="entry name" value="HET"/>
</dbReference>
<evidence type="ECO:0000313" key="3">
    <source>
        <dbReference type="Proteomes" id="UP000651452"/>
    </source>
</evidence>
<gene>
    <name evidence="2" type="ORF">EKO04_004210</name>
</gene>
<evidence type="ECO:0000313" key="2">
    <source>
        <dbReference type="EMBL" id="KAF9697763.1"/>
    </source>
</evidence>
<feature type="domain" description="Heterokaryon incompatibility" evidence="1">
    <location>
        <begin position="61"/>
        <end position="248"/>
    </location>
</feature>
<dbReference type="Pfam" id="PF06985">
    <property type="entry name" value="HET"/>
    <property type="match status" value="1"/>
</dbReference>
<reference evidence="2" key="1">
    <citation type="submission" date="2018-12" db="EMBL/GenBank/DDBJ databases">
        <authorList>
            <person name="Syme R.A."/>
            <person name="Farfan-Caceres L."/>
            <person name="Lichtenzveig J."/>
        </authorList>
    </citation>
    <scope>NUCLEOTIDE SEQUENCE</scope>
    <source>
        <strain evidence="2">Al4</strain>
    </source>
</reference>
<dbReference type="OrthoDB" id="3773119at2759"/>
<name>A0A8H7MJR7_9PLEO</name>